<dbReference type="SUPFAM" id="SSF54292">
    <property type="entry name" value="2Fe-2S ferredoxin-like"/>
    <property type="match status" value="1"/>
</dbReference>
<dbReference type="InterPro" id="IPR050415">
    <property type="entry name" value="MRET"/>
</dbReference>
<dbReference type="PANTHER" id="PTHR47354:SF1">
    <property type="entry name" value="CARNITINE MONOOXYGENASE REDUCTASE SUBUNIT"/>
    <property type="match status" value="1"/>
</dbReference>
<keyword evidence="1" id="KW-0285">Flavoprotein</keyword>
<dbReference type="PROSITE" id="PS51384">
    <property type="entry name" value="FAD_FR"/>
    <property type="match status" value="1"/>
</dbReference>
<comment type="caution">
    <text evidence="9">The sequence shown here is derived from an EMBL/GenBank/DDBJ whole genome shotgun (WGS) entry which is preliminary data.</text>
</comment>
<evidence type="ECO:0000256" key="4">
    <source>
        <dbReference type="ARBA" id="ARBA00023002"/>
    </source>
</evidence>
<reference evidence="9" key="1">
    <citation type="submission" date="2021-01" db="EMBL/GenBank/DDBJ databases">
        <title>Genome sequence of strain Noviherbaspirillum sp. DKR-6.</title>
        <authorList>
            <person name="Chaudhary D.K."/>
        </authorList>
    </citation>
    <scope>NUCLEOTIDE SEQUENCE</scope>
    <source>
        <strain evidence="9">DKR-6</strain>
    </source>
</reference>
<accession>A0A934WA10</accession>
<name>A0A934WA10_9BURK</name>
<dbReference type="SUPFAM" id="SSF52343">
    <property type="entry name" value="Ferredoxin reductase-like, C-terminal NADP-linked domain"/>
    <property type="match status" value="1"/>
</dbReference>
<feature type="domain" description="FAD-binding FR-type" evidence="8">
    <location>
        <begin position="12"/>
        <end position="114"/>
    </location>
</feature>
<evidence type="ECO:0000256" key="1">
    <source>
        <dbReference type="ARBA" id="ARBA00022630"/>
    </source>
</evidence>
<dbReference type="InterPro" id="IPR017938">
    <property type="entry name" value="Riboflavin_synthase-like_b-brl"/>
</dbReference>
<dbReference type="PANTHER" id="PTHR47354">
    <property type="entry name" value="NADH OXIDOREDUCTASE HCR"/>
    <property type="match status" value="1"/>
</dbReference>
<keyword evidence="4" id="KW-0560">Oxidoreductase</keyword>
<evidence type="ECO:0000256" key="3">
    <source>
        <dbReference type="ARBA" id="ARBA00022723"/>
    </source>
</evidence>
<dbReference type="AlphaFoldDB" id="A0A934WA10"/>
<dbReference type="InterPro" id="IPR012675">
    <property type="entry name" value="Beta-grasp_dom_sf"/>
</dbReference>
<dbReference type="PROSITE" id="PS00197">
    <property type="entry name" value="2FE2S_FER_1"/>
    <property type="match status" value="1"/>
</dbReference>
<evidence type="ECO:0000313" key="10">
    <source>
        <dbReference type="Proteomes" id="UP000622890"/>
    </source>
</evidence>
<gene>
    <name evidence="9" type="ORF">JJB74_30785</name>
</gene>
<keyword evidence="3" id="KW-0479">Metal-binding</keyword>
<dbReference type="SUPFAM" id="SSF63380">
    <property type="entry name" value="Riboflavin synthase domain-like"/>
    <property type="match status" value="1"/>
</dbReference>
<dbReference type="Proteomes" id="UP000622890">
    <property type="component" value="Unassembled WGS sequence"/>
</dbReference>
<dbReference type="Gene3D" id="3.10.20.30">
    <property type="match status" value="1"/>
</dbReference>
<dbReference type="GO" id="GO:0046872">
    <property type="term" value="F:metal ion binding"/>
    <property type="evidence" value="ECO:0007669"/>
    <property type="project" value="UniProtKB-KW"/>
</dbReference>
<dbReference type="CDD" id="cd06185">
    <property type="entry name" value="PDR_like"/>
    <property type="match status" value="1"/>
</dbReference>
<dbReference type="PRINTS" id="PR00409">
    <property type="entry name" value="PHDIOXRDTASE"/>
</dbReference>
<proteinExistence type="predicted"/>
<keyword evidence="2" id="KW-0001">2Fe-2S</keyword>
<dbReference type="InterPro" id="IPR039261">
    <property type="entry name" value="FNR_nucleotide-bd"/>
</dbReference>
<protein>
    <submittedName>
        <fullName evidence="9">Oxidoreductase</fullName>
    </submittedName>
</protein>
<evidence type="ECO:0000259" key="7">
    <source>
        <dbReference type="PROSITE" id="PS51085"/>
    </source>
</evidence>
<keyword evidence="5" id="KW-0408">Iron</keyword>
<dbReference type="CDD" id="cd00207">
    <property type="entry name" value="fer2"/>
    <property type="match status" value="1"/>
</dbReference>
<dbReference type="GO" id="GO:0016491">
    <property type="term" value="F:oxidoreductase activity"/>
    <property type="evidence" value="ECO:0007669"/>
    <property type="project" value="UniProtKB-KW"/>
</dbReference>
<dbReference type="InterPro" id="IPR036010">
    <property type="entry name" value="2Fe-2S_ferredoxin-like_sf"/>
</dbReference>
<keyword evidence="6" id="KW-0411">Iron-sulfur</keyword>
<evidence type="ECO:0000259" key="8">
    <source>
        <dbReference type="PROSITE" id="PS51384"/>
    </source>
</evidence>
<dbReference type="PROSITE" id="PS51085">
    <property type="entry name" value="2FE2S_FER_2"/>
    <property type="match status" value="1"/>
</dbReference>
<dbReference type="InterPro" id="IPR017927">
    <property type="entry name" value="FAD-bd_FR_type"/>
</dbReference>
<evidence type="ECO:0000256" key="2">
    <source>
        <dbReference type="ARBA" id="ARBA00022714"/>
    </source>
</evidence>
<evidence type="ECO:0000313" key="9">
    <source>
        <dbReference type="EMBL" id="MBK4739018.1"/>
    </source>
</evidence>
<evidence type="ECO:0000256" key="6">
    <source>
        <dbReference type="ARBA" id="ARBA00023014"/>
    </source>
</evidence>
<dbReference type="Pfam" id="PF00111">
    <property type="entry name" value="Fer2"/>
    <property type="match status" value="1"/>
</dbReference>
<sequence length="327" mass="35159">MAIIASNSAPGATQLEVRLRQVRLEADGIVSYELVAAGGEALPAFSAGAHIDLHIPGGMVRSYSLVNDPAETHRYMVAVHRVPDGRGGSAWMHGVPRVGDDLRISAPKNDFPLAEDASLSILFAGGIGITPLLAMARRLSTLGRPWRLHYSARSPQHAAFLDELRVLTQHGGELDLRFNSMGVPRLDLARLVKDAPADAHLYCCGPRSMIDDFLAASASRPQATVHYERFAAGTDAATAGGFDVVLQHSGLRLHVLPGKTILDTLLDNDISVQYSCSSGICGTCRTGVIEGGPDHRDDYLTDQEKRENRSIMICCSGSRSKTLVLDL</sequence>
<feature type="domain" description="2Fe-2S ferredoxin-type" evidence="7">
    <location>
        <begin position="242"/>
        <end position="327"/>
    </location>
</feature>
<dbReference type="InterPro" id="IPR006058">
    <property type="entry name" value="2Fe2S_fd_BS"/>
</dbReference>
<keyword evidence="10" id="KW-1185">Reference proteome</keyword>
<dbReference type="Gene3D" id="2.40.30.10">
    <property type="entry name" value="Translation factors"/>
    <property type="match status" value="1"/>
</dbReference>
<dbReference type="GO" id="GO:0051537">
    <property type="term" value="F:2 iron, 2 sulfur cluster binding"/>
    <property type="evidence" value="ECO:0007669"/>
    <property type="project" value="UniProtKB-KW"/>
</dbReference>
<evidence type="ECO:0000256" key="5">
    <source>
        <dbReference type="ARBA" id="ARBA00023004"/>
    </source>
</evidence>
<dbReference type="EMBL" id="JAEPBG010000034">
    <property type="protein sequence ID" value="MBK4739018.1"/>
    <property type="molecule type" value="Genomic_DNA"/>
</dbReference>
<dbReference type="Gene3D" id="3.40.50.80">
    <property type="entry name" value="Nucleotide-binding domain of ferredoxin-NADP reductase (FNR) module"/>
    <property type="match status" value="1"/>
</dbReference>
<organism evidence="9 10">
    <name type="scientific">Noviherbaspirillum pedocola</name>
    <dbReference type="NCBI Taxonomy" id="2801341"/>
    <lineage>
        <taxon>Bacteria</taxon>
        <taxon>Pseudomonadati</taxon>
        <taxon>Pseudomonadota</taxon>
        <taxon>Betaproteobacteria</taxon>
        <taxon>Burkholderiales</taxon>
        <taxon>Oxalobacteraceae</taxon>
        <taxon>Noviherbaspirillum</taxon>
    </lineage>
</organism>
<dbReference type="InterPro" id="IPR001041">
    <property type="entry name" value="2Fe-2S_ferredoxin-type"/>
</dbReference>